<evidence type="ECO:0000256" key="2">
    <source>
        <dbReference type="ARBA" id="ARBA00022692"/>
    </source>
</evidence>
<feature type="transmembrane region" description="Helical" evidence="5">
    <location>
        <begin position="6"/>
        <end position="26"/>
    </location>
</feature>
<dbReference type="GO" id="GO:0051119">
    <property type="term" value="F:sugar transmembrane transporter activity"/>
    <property type="evidence" value="ECO:0007669"/>
    <property type="project" value="InterPro"/>
</dbReference>
<reference evidence="6 7" key="1">
    <citation type="journal article" date="2003" name="Nature">
        <title>The genome of a motile marine Synechococcus.</title>
        <authorList>
            <person name="Palenik B."/>
            <person name="Brahamsha B."/>
            <person name="Larimer F."/>
            <person name="Land M."/>
            <person name="Hauser L."/>
            <person name="Chain P."/>
            <person name="Lamerdin J."/>
            <person name="Regala W."/>
            <person name="Allen E.A."/>
            <person name="McCarren J."/>
            <person name="Paulsen I."/>
            <person name="Dufresne A."/>
            <person name="Partensky F."/>
            <person name="Webb E."/>
            <person name="Waterbury J."/>
        </authorList>
    </citation>
    <scope>NUCLEOTIDE SEQUENCE [LARGE SCALE GENOMIC DNA]</scope>
    <source>
        <strain evidence="6 7">WH8102</strain>
    </source>
</reference>
<feature type="transmembrane region" description="Helical" evidence="5">
    <location>
        <begin position="64"/>
        <end position="80"/>
    </location>
</feature>
<keyword evidence="7" id="KW-1185">Reference proteome</keyword>
<dbReference type="HOGENOM" id="CLU_135915_2_0_3"/>
<evidence type="ECO:0000256" key="4">
    <source>
        <dbReference type="ARBA" id="ARBA00023136"/>
    </source>
</evidence>
<name>Q7U884_PARMW</name>
<dbReference type="InterPro" id="IPR006603">
    <property type="entry name" value="PQ-loop_rpt"/>
</dbReference>
<keyword evidence="4 5" id="KW-0472">Membrane</keyword>
<dbReference type="STRING" id="84588.SYNW0738"/>
<feature type="transmembrane region" description="Helical" evidence="5">
    <location>
        <begin position="38"/>
        <end position="58"/>
    </location>
</feature>
<dbReference type="GO" id="GO:0016020">
    <property type="term" value="C:membrane"/>
    <property type="evidence" value="ECO:0007669"/>
    <property type="project" value="UniProtKB-SubCell"/>
</dbReference>
<accession>Q7U884</accession>
<comment type="subcellular location">
    <subcellularLocation>
        <location evidence="1">Membrane</location>
        <topology evidence="1">Multi-pass membrane protein</topology>
    </subcellularLocation>
</comment>
<dbReference type="Pfam" id="PF04193">
    <property type="entry name" value="PQ-loop"/>
    <property type="match status" value="1"/>
</dbReference>
<protein>
    <recommendedName>
        <fullName evidence="8">Glutathione synthetase</fullName>
    </recommendedName>
</protein>
<dbReference type="Gene3D" id="1.20.1280.290">
    <property type="match status" value="1"/>
</dbReference>
<dbReference type="EMBL" id="BX569691">
    <property type="protein sequence ID" value="CAE07253.1"/>
    <property type="molecule type" value="Genomic_DNA"/>
</dbReference>
<dbReference type="AlphaFoldDB" id="Q7U884"/>
<dbReference type="NCBIfam" id="NF037968">
    <property type="entry name" value="SemiSWEET_2"/>
    <property type="match status" value="1"/>
</dbReference>
<dbReference type="KEGG" id="syw:SYNW0738"/>
<gene>
    <name evidence="6" type="ordered locus">SYNW0738</name>
</gene>
<keyword evidence="2 5" id="KW-0812">Transmembrane</keyword>
<sequence length="90" mass="9559">MFPMPAEVVGYAAASLTTISFFPQAVKTLRSGDTRSISLGMYALFTSGVMLWSIYGVMVADGPVLIANLITLIPAAVVLQRKITAKHPSS</sequence>
<evidence type="ECO:0000256" key="5">
    <source>
        <dbReference type="SAM" id="Phobius"/>
    </source>
</evidence>
<keyword evidence="3 5" id="KW-1133">Transmembrane helix</keyword>
<dbReference type="Proteomes" id="UP000001422">
    <property type="component" value="Chromosome"/>
</dbReference>
<evidence type="ECO:0000313" key="6">
    <source>
        <dbReference type="EMBL" id="CAE07253.1"/>
    </source>
</evidence>
<evidence type="ECO:0008006" key="8">
    <source>
        <dbReference type="Google" id="ProtNLM"/>
    </source>
</evidence>
<dbReference type="InterPro" id="IPR047662">
    <property type="entry name" value="SemiSWEET"/>
</dbReference>
<organism evidence="6 7">
    <name type="scientific">Parasynechococcus marenigrum (strain WH8102)</name>
    <dbReference type="NCBI Taxonomy" id="84588"/>
    <lineage>
        <taxon>Bacteria</taxon>
        <taxon>Bacillati</taxon>
        <taxon>Cyanobacteriota</taxon>
        <taxon>Cyanophyceae</taxon>
        <taxon>Synechococcales</taxon>
        <taxon>Prochlorococcaceae</taxon>
        <taxon>Parasynechococcus</taxon>
        <taxon>Parasynechococcus marenigrum</taxon>
    </lineage>
</organism>
<evidence type="ECO:0000256" key="1">
    <source>
        <dbReference type="ARBA" id="ARBA00004141"/>
    </source>
</evidence>
<evidence type="ECO:0000313" key="7">
    <source>
        <dbReference type="Proteomes" id="UP000001422"/>
    </source>
</evidence>
<dbReference type="eggNOG" id="COG4095">
    <property type="taxonomic scope" value="Bacteria"/>
</dbReference>
<evidence type="ECO:0000256" key="3">
    <source>
        <dbReference type="ARBA" id="ARBA00022989"/>
    </source>
</evidence>
<proteinExistence type="predicted"/>